<sequence>MAKFKIRIGGELPSFKLPVTFTCPDGKDATINMTVKHHSTDEMKEFYESEEKAPKGNVDFIRFMAEGWDLDEEFTDENISWLVLALPFLCHGIASNVHGRACRASCKSLRRAVYLTLQPELTDRQLAEYGLRRSDYEADLEEIFFDEQTAQSWQLFQAMQTQWRIGMNGPTGLDYNTLPMFFELYKIDNREAALLDLQILEGEYLKQIYKKSQ</sequence>
<reference evidence="1 2" key="1">
    <citation type="submission" date="2017-03" db="EMBL/GenBank/DDBJ databases">
        <title>Characterization and formulation into solid dosage forms of a novel bacteriophage lytic against Klebsiella oxytoca - potential to design a novel therapy against antibiotic induced GI disruption.</title>
        <authorList>
            <person name="Brown T.L."/>
            <person name="Petrovski S."/>
            <person name="Hoyle D."/>
            <person name="Chan M."/>
            <person name="Lock P."/>
            <person name="Tucci J."/>
        </authorList>
    </citation>
    <scope>NUCLEOTIDE SEQUENCE [LARGE SCALE GENOMIC DNA]</scope>
</reference>
<name>A0A1W6JST4_9CAUD</name>
<dbReference type="Pfam" id="PF08809">
    <property type="entry name" value="DUF1799"/>
    <property type="match status" value="1"/>
</dbReference>
<dbReference type="Pfam" id="PF08748">
    <property type="entry name" value="Phage_TAC_4"/>
    <property type="match status" value="1"/>
</dbReference>
<gene>
    <name evidence="1" type="ORF">KOX1_15</name>
</gene>
<evidence type="ECO:0000313" key="2">
    <source>
        <dbReference type="Proteomes" id="UP000222004"/>
    </source>
</evidence>
<dbReference type="InterPro" id="IPR014859">
    <property type="entry name" value="Phage_TAC_4"/>
</dbReference>
<keyword evidence="2" id="KW-1185">Reference proteome</keyword>
<proteinExistence type="predicted"/>
<dbReference type="EMBL" id="KY780482">
    <property type="protein sequence ID" value="ARM70339.1"/>
    <property type="molecule type" value="Genomic_DNA"/>
</dbReference>
<evidence type="ECO:0000313" key="1">
    <source>
        <dbReference type="EMBL" id="ARM70339.1"/>
    </source>
</evidence>
<accession>A0A1W6JST4</accession>
<protein>
    <submittedName>
        <fullName evidence="1">Putative tape measure chaperone</fullName>
    </submittedName>
</protein>
<dbReference type="Proteomes" id="UP000222004">
    <property type="component" value="Segment"/>
</dbReference>
<organism evidence="1 2">
    <name type="scientific">Klebsiella phage KOX1</name>
    <dbReference type="NCBI Taxonomy" id="1970798"/>
    <lineage>
        <taxon>Viruses</taxon>
        <taxon>Duplodnaviria</taxon>
        <taxon>Heunggongvirae</taxon>
        <taxon>Uroviricota</taxon>
        <taxon>Caudoviricetes</taxon>
        <taxon>Drexlerviridae</taxon>
        <taxon>Webervirus</taxon>
        <taxon>Webervirus KOX1</taxon>
    </lineage>
</organism>
<dbReference type="InterPro" id="IPR014915">
    <property type="entry name" value="Phage_TLS_TfmB"/>
</dbReference>